<sequence>MKMKRNNTILASETDRNVRVELNVNIRYVENDTVDGDIITANTLNIHINRNKVCNVNMTESQEWSQGSRDTCCCGTVQEFSYVTSTNTCVKRAINVHKSRGHLNHTKWSAVCIGSSWTRLLHFYGCLIIVFGAIQSVCCLESNNILQLNIPTEEPVIDANTICKTFPELSRRQYRLCAKYPDVVASAIQGVQIAIHECQHQMKEHRWNCSSLEKKNKNPHTSPMLQKGYKESAFAYALASAGVTHQVSKACSMGKLKSCGCDMSNHGEVKGSFEWGGCSHNVEFGDRFAKKFTLAREKARDIHGRINHHNNRAGRMVVTKNVQKQCKCHGMSGSCEIKTCWKVSPEFRVVGDILKEKYDKAAKVDISNETDKKSRRNLVKRQRRSELVYYENSPNYCDPNPLVDSPGTTGRYCNKTTEGAGNCDTLCCGRGYNTLKVRRTERCNCKFHWCCYVVCQTCVYNEWVTVCK</sequence>
<dbReference type="EMBL" id="JAIWYP010000010">
    <property type="protein sequence ID" value="KAH3750887.1"/>
    <property type="molecule type" value="Genomic_DNA"/>
</dbReference>
<evidence type="ECO:0000256" key="4">
    <source>
        <dbReference type="ARBA" id="ARBA00022525"/>
    </source>
</evidence>
<keyword evidence="11" id="KW-1185">Reference proteome</keyword>
<evidence type="ECO:0000313" key="10">
    <source>
        <dbReference type="EMBL" id="KAH3750887.1"/>
    </source>
</evidence>
<evidence type="ECO:0000256" key="1">
    <source>
        <dbReference type="ARBA" id="ARBA00004498"/>
    </source>
</evidence>
<evidence type="ECO:0000256" key="7">
    <source>
        <dbReference type="ARBA" id="ARBA00023157"/>
    </source>
</evidence>
<evidence type="ECO:0000256" key="9">
    <source>
        <dbReference type="RuleBase" id="RU003500"/>
    </source>
</evidence>
<dbReference type="GO" id="GO:0030182">
    <property type="term" value="P:neuron differentiation"/>
    <property type="evidence" value="ECO:0007669"/>
    <property type="project" value="TreeGrafter"/>
</dbReference>
<dbReference type="FunFam" id="3.30.2460.20:FF:000001">
    <property type="entry name" value="Wnt homolog"/>
    <property type="match status" value="1"/>
</dbReference>
<keyword evidence="3 9" id="KW-0217">Developmental protein</keyword>
<dbReference type="GO" id="GO:0005125">
    <property type="term" value="F:cytokine activity"/>
    <property type="evidence" value="ECO:0007669"/>
    <property type="project" value="TreeGrafter"/>
</dbReference>
<dbReference type="InterPro" id="IPR043158">
    <property type="entry name" value="Wnt_C"/>
</dbReference>
<dbReference type="GO" id="GO:0005109">
    <property type="term" value="F:frizzled binding"/>
    <property type="evidence" value="ECO:0007669"/>
    <property type="project" value="TreeGrafter"/>
</dbReference>
<keyword evidence="5" id="KW-0272">Extracellular matrix</keyword>
<dbReference type="PANTHER" id="PTHR12027">
    <property type="entry name" value="WNT RELATED"/>
    <property type="match status" value="1"/>
</dbReference>
<dbReference type="OrthoDB" id="5945655at2759"/>
<keyword evidence="7" id="KW-1015">Disulfide bond</keyword>
<keyword evidence="6 9" id="KW-0879">Wnt signaling pathway</keyword>
<dbReference type="PRINTS" id="PR01349">
    <property type="entry name" value="WNTPROTEIN"/>
</dbReference>
<proteinExistence type="inferred from homology"/>
<dbReference type="GO" id="GO:0045165">
    <property type="term" value="P:cell fate commitment"/>
    <property type="evidence" value="ECO:0007669"/>
    <property type="project" value="TreeGrafter"/>
</dbReference>
<evidence type="ECO:0000256" key="2">
    <source>
        <dbReference type="ARBA" id="ARBA00005683"/>
    </source>
</evidence>
<protein>
    <recommendedName>
        <fullName evidence="9">Protein Wnt</fullName>
    </recommendedName>
</protein>
<name>A0A9D4DJN3_DREPO</name>
<evidence type="ECO:0000313" key="11">
    <source>
        <dbReference type="Proteomes" id="UP000828390"/>
    </source>
</evidence>
<comment type="subcellular location">
    <subcellularLocation>
        <location evidence="1 9">Secreted</location>
        <location evidence="1 9">Extracellular space</location>
        <location evidence="1 9">Extracellular matrix</location>
    </subcellularLocation>
</comment>
<organism evidence="10 11">
    <name type="scientific">Dreissena polymorpha</name>
    <name type="common">Zebra mussel</name>
    <name type="synonym">Mytilus polymorpha</name>
    <dbReference type="NCBI Taxonomy" id="45954"/>
    <lineage>
        <taxon>Eukaryota</taxon>
        <taxon>Metazoa</taxon>
        <taxon>Spiralia</taxon>
        <taxon>Lophotrochozoa</taxon>
        <taxon>Mollusca</taxon>
        <taxon>Bivalvia</taxon>
        <taxon>Autobranchia</taxon>
        <taxon>Heteroconchia</taxon>
        <taxon>Euheterodonta</taxon>
        <taxon>Imparidentia</taxon>
        <taxon>Neoheterodontei</taxon>
        <taxon>Myida</taxon>
        <taxon>Dreissenoidea</taxon>
        <taxon>Dreissenidae</taxon>
        <taxon>Dreissena</taxon>
    </lineage>
</organism>
<dbReference type="CDD" id="cd19342">
    <property type="entry name" value="Wnt_Wnt10"/>
    <property type="match status" value="1"/>
</dbReference>
<dbReference type="SMART" id="SM00097">
    <property type="entry name" value="WNT1"/>
    <property type="match status" value="1"/>
</dbReference>
<dbReference type="AlphaFoldDB" id="A0A9D4DJN3"/>
<reference evidence="10" key="1">
    <citation type="journal article" date="2019" name="bioRxiv">
        <title>The Genome of the Zebra Mussel, Dreissena polymorpha: A Resource for Invasive Species Research.</title>
        <authorList>
            <person name="McCartney M.A."/>
            <person name="Auch B."/>
            <person name="Kono T."/>
            <person name="Mallez S."/>
            <person name="Zhang Y."/>
            <person name="Obille A."/>
            <person name="Becker A."/>
            <person name="Abrahante J.E."/>
            <person name="Garbe J."/>
            <person name="Badalamenti J.P."/>
            <person name="Herman A."/>
            <person name="Mangelson H."/>
            <person name="Liachko I."/>
            <person name="Sullivan S."/>
            <person name="Sone E.D."/>
            <person name="Koren S."/>
            <person name="Silverstein K.A.T."/>
            <person name="Beckman K.B."/>
            <person name="Gohl D.M."/>
        </authorList>
    </citation>
    <scope>NUCLEOTIDE SEQUENCE</scope>
    <source>
        <strain evidence="10">Duluth1</strain>
        <tissue evidence="10">Whole animal</tissue>
    </source>
</reference>
<keyword evidence="8" id="KW-0449">Lipoprotein</keyword>
<evidence type="ECO:0000256" key="3">
    <source>
        <dbReference type="ARBA" id="ARBA00022473"/>
    </source>
</evidence>
<gene>
    <name evidence="10" type="ORF">DPMN_185423</name>
</gene>
<dbReference type="Pfam" id="PF00110">
    <property type="entry name" value="wnt"/>
    <property type="match status" value="1"/>
</dbReference>
<dbReference type="PANTHER" id="PTHR12027:SF98">
    <property type="entry name" value="PROTEIN WNT"/>
    <property type="match status" value="1"/>
</dbReference>
<dbReference type="InterPro" id="IPR018161">
    <property type="entry name" value="Wnt_CS"/>
</dbReference>
<evidence type="ECO:0000256" key="6">
    <source>
        <dbReference type="ARBA" id="ARBA00022687"/>
    </source>
</evidence>
<dbReference type="InterPro" id="IPR005817">
    <property type="entry name" value="Wnt"/>
</dbReference>
<dbReference type="GO" id="GO:0005615">
    <property type="term" value="C:extracellular space"/>
    <property type="evidence" value="ECO:0007669"/>
    <property type="project" value="TreeGrafter"/>
</dbReference>
<evidence type="ECO:0000256" key="8">
    <source>
        <dbReference type="ARBA" id="ARBA00023288"/>
    </source>
</evidence>
<comment type="similarity">
    <text evidence="2 9">Belongs to the Wnt family.</text>
</comment>
<dbReference type="Gene3D" id="3.30.2460.20">
    <property type="match status" value="1"/>
</dbReference>
<comment type="caution">
    <text evidence="10">The sequence shown here is derived from an EMBL/GenBank/DDBJ whole genome shotgun (WGS) entry which is preliminary data.</text>
</comment>
<dbReference type="GO" id="GO:0060070">
    <property type="term" value="P:canonical Wnt signaling pathway"/>
    <property type="evidence" value="ECO:0007669"/>
    <property type="project" value="TreeGrafter"/>
</dbReference>
<comment type="function">
    <text evidence="9">Ligand for members of the frizzled family of seven transmembrane receptors.</text>
</comment>
<dbReference type="Proteomes" id="UP000828390">
    <property type="component" value="Unassembled WGS sequence"/>
</dbReference>
<dbReference type="PROSITE" id="PS00246">
    <property type="entry name" value="WNT1"/>
    <property type="match status" value="1"/>
</dbReference>
<keyword evidence="4" id="KW-0964">Secreted</keyword>
<accession>A0A9D4DJN3</accession>
<evidence type="ECO:0000256" key="5">
    <source>
        <dbReference type="ARBA" id="ARBA00022530"/>
    </source>
</evidence>
<reference evidence="10" key="2">
    <citation type="submission" date="2020-11" db="EMBL/GenBank/DDBJ databases">
        <authorList>
            <person name="McCartney M.A."/>
            <person name="Auch B."/>
            <person name="Kono T."/>
            <person name="Mallez S."/>
            <person name="Becker A."/>
            <person name="Gohl D.M."/>
            <person name="Silverstein K.A.T."/>
            <person name="Koren S."/>
            <person name="Bechman K.B."/>
            <person name="Herman A."/>
            <person name="Abrahante J.E."/>
            <person name="Garbe J."/>
        </authorList>
    </citation>
    <scope>NUCLEOTIDE SEQUENCE</scope>
    <source>
        <strain evidence="10">Duluth1</strain>
        <tissue evidence="10">Whole animal</tissue>
    </source>
</reference>